<comment type="caution">
    <text evidence="1">The sequence shown here is derived from an EMBL/GenBank/DDBJ whole genome shotgun (WGS) entry which is preliminary data.</text>
</comment>
<dbReference type="RefSeq" id="WP_253476326.1">
    <property type="nucleotide sequence ID" value="NZ_JALJXV010000003.1"/>
</dbReference>
<evidence type="ECO:0000313" key="1">
    <source>
        <dbReference type="EMBL" id="MCP1674372.1"/>
    </source>
</evidence>
<sequence>MGMPKAGALPGSGSCSWSAQRARVLAGSDHPVAGSAERGEELLVQETRLANDGYRWHAVRAGARAGWVREDLIRLR</sequence>
<dbReference type="Proteomes" id="UP001205843">
    <property type="component" value="Unassembled WGS sequence"/>
</dbReference>
<dbReference type="EMBL" id="JALJXV010000003">
    <property type="protein sequence ID" value="MCP1674372.1"/>
    <property type="molecule type" value="Genomic_DNA"/>
</dbReference>
<name>A0AAE3G2S5_9GAMM</name>
<accession>A0AAE3G2S5</accession>
<dbReference type="AlphaFoldDB" id="A0AAE3G2S5"/>
<proteinExistence type="predicted"/>
<evidence type="ECO:0000313" key="2">
    <source>
        <dbReference type="Proteomes" id="UP001205843"/>
    </source>
</evidence>
<organism evidence="1 2">
    <name type="scientific">Natronocella acetinitrilica</name>
    <dbReference type="NCBI Taxonomy" id="414046"/>
    <lineage>
        <taxon>Bacteria</taxon>
        <taxon>Pseudomonadati</taxon>
        <taxon>Pseudomonadota</taxon>
        <taxon>Gammaproteobacteria</taxon>
        <taxon>Chromatiales</taxon>
        <taxon>Ectothiorhodospiraceae</taxon>
        <taxon>Natronocella</taxon>
    </lineage>
</organism>
<protein>
    <recommendedName>
        <fullName evidence="3">SH3 domain-containing protein</fullName>
    </recommendedName>
</protein>
<reference evidence="1" key="1">
    <citation type="submission" date="2022-03" db="EMBL/GenBank/DDBJ databases">
        <title>Genomic Encyclopedia of Type Strains, Phase III (KMG-III): the genomes of soil and plant-associated and newly described type strains.</title>
        <authorList>
            <person name="Whitman W."/>
        </authorList>
    </citation>
    <scope>NUCLEOTIDE SEQUENCE</scope>
    <source>
        <strain evidence="1">ANL 6-2</strain>
    </source>
</reference>
<gene>
    <name evidence="1" type="ORF">J2T57_001474</name>
</gene>
<keyword evidence="2" id="KW-1185">Reference proteome</keyword>
<evidence type="ECO:0008006" key="3">
    <source>
        <dbReference type="Google" id="ProtNLM"/>
    </source>
</evidence>